<protein>
    <submittedName>
        <fullName evidence="4">DUF1266 domain-containing protein</fullName>
    </submittedName>
</protein>
<evidence type="ECO:0000313" key="4">
    <source>
        <dbReference type="EMBL" id="RPD37921.1"/>
    </source>
</evidence>
<keyword evidence="2" id="KW-1133">Transmembrane helix</keyword>
<dbReference type="EMBL" id="RMBX01000022">
    <property type="protein sequence ID" value="RPD37921.1"/>
    <property type="molecule type" value="Genomic_DNA"/>
</dbReference>
<gene>
    <name evidence="4" type="ORF">EG028_27615</name>
</gene>
<comment type="caution">
    <text evidence="4">The sequence shown here is derived from an EMBL/GenBank/DDBJ whole genome shotgun (WGS) entry which is preliminary data.</text>
</comment>
<keyword evidence="2" id="KW-0812">Transmembrane</keyword>
<keyword evidence="5" id="KW-1185">Reference proteome</keyword>
<proteinExistence type="predicted"/>
<dbReference type="OrthoDB" id="787383at2"/>
<feature type="region of interest" description="Disordered" evidence="1">
    <location>
        <begin position="1"/>
        <end position="23"/>
    </location>
</feature>
<accession>A0A3N4M4C9</accession>
<keyword evidence="2" id="KW-0472">Membrane</keyword>
<dbReference type="InterPro" id="IPR009677">
    <property type="entry name" value="DUF1266"/>
</dbReference>
<dbReference type="AlphaFoldDB" id="A0A3N4M4C9"/>
<dbReference type="Proteomes" id="UP000279089">
    <property type="component" value="Unassembled WGS sequence"/>
</dbReference>
<evidence type="ECO:0000259" key="3">
    <source>
        <dbReference type="Pfam" id="PF06889"/>
    </source>
</evidence>
<feature type="domain" description="DUF1266" evidence="3">
    <location>
        <begin position="163"/>
        <end position="314"/>
    </location>
</feature>
<dbReference type="Pfam" id="PF06889">
    <property type="entry name" value="DUF1266"/>
    <property type="match status" value="1"/>
</dbReference>
<feature type="transmembrane region" description="Helical" evidence="2">
    <location>
        <begin position="30"/>
        <end position="49"/>
    </location>
</feature>
<evidence type="ECO:0000313" key="5">
    <source>
        <dbReference type="Proteomes" id="UP000279089"/>
    </source>
</evidence>
<evidence type="ECO:0000256" key="1">
    <source>
        <dbReference type="SAM" id="MobiDB-lite"/>
    </source>
</evidence>
<name>A0A3N4M4C9_9BACT</name>
<reference evidence="5" key="1">
    <citation type="submission" date="2018-11" db="EMBL/GenBank/DDBJ databases">
        <title>Chitinophaga lutea sp.nov., isolate from arsenic contaminated soil.</title>
        <authorList>
            <person name="Zong Y."/>
        </authorList>
    </citation>
    <scope>NUCLEOTIDE SEQUENCE [LARGE SCALE GENOMIC DNA]</scope>
    <source>
        <strain evidence="5">YLT18</strain>
    </source>
</reference>
<organism evidence="4 5">
    <name type="scientific">Chitinophaga barathri</name>
    <dbReference type="NCBI Taxonomy" id="1647451"/>
    <lineage>
        <taxon>Bacteria</taxon>
        <taxon>Pseudomonadati</taxon>
        <taxon>Bacteroidota</taxon>
        <taxon>Chitinophagia</taxon>
        <taxon>Chitinophagales</taxon>
        <taxon>Chitinophagaceae</taxon>
        <taxon>Chitinophaga</taxon>
    </lineage>
</organism>
<sequence length="364" mass="42146">MPQMSTFIQNHPGEQDAKPKGNPNHNNQGLLYVTLLLLCIPLGITIPVLKRLTTIGKIENWTMYGIIAVLSLLTIAMIILVTKRMMFKNTAEQKKYYRLAGGLTWLPQEKREALQLEAPSCYHTGSWVETLEYWPAEIRMPRKTRFTTFQIVTKEDRLAANDEAWKVLSEKTYNERIDQLFAGMHSRLFASDKQLMTDQTRNAMISRLEELTQLPERYITSCWEPQGSNPAILVWAFDLQRIIELSRTSFMAGLITEQKAWEQILKAADYIHALFDEPDAFFNNYRIGHAYWSNDFKQTNEMAQIQKAYNNNCKWSIKDVSWTRKDHNILPDVILNGCKDYVEEEIKKNAPNSIGFQPGNNDNN</sequence>
<feature type="transmembrane region" description="Helical" evidence="2">
    <location>
        <begin position="61"/>
        <end position="81"/>
    </location>
</feature>
<evidence type="ECO:0000256" key="2">
    <source>
        <dbReference type="SAM" id="Phobius"/>
    </source>
</evidence>